<dbReference type="InterPro" id="IPR034294">
    <property type="entry name" value="Aquaporin_transptr"/>
</dbReference>
<evidence type="ECO:0000256" key="10">
    <source>
        <dbReference type="ARBA" id="ARBA00024994"/>
    </source>
</evidence>
<accession>J8ZT18</accession>
<dbReference type="GO" id="GO:0015250">
    <property type="term" value="F:water channel activity"/>
    <property type="evidence" value="ECO:0007669"/>
    <property type="project" value="TreeGrafter"/>
</dbReference>
<dbReference type="PANTHER" id="PTHR19139">
    <property type="entry name" value="AQUAPORIN TRANSPORTER"/>
    <property type="match status" value="1"/>
</dbReference>
<dbReference type="EMBL" id="AFBI03000055">
    <property type="protein sequence ID" value="EJW02813.1"/>
    <property type="molecule type" value="Genomic_DNA"/>
</dbReference>
<dbReference type="VEuPathDB" id="MicrosporidiaDB:EDEG_02798"/>
<evidence type="ECO:0000313" key="13">
    <source>
        <dbReference type="EMBL" id="EJW02813.1"/>
    </source>
</evidence>
<name>J8ZT18_EDHAE</name>
<dbReference type="Pfam" id="PF00230">
    <property type="entry name" value="MIP"/>
    <property type="match status" value="2"/>
</dbReference>
<comment type="subcellular location">
    <subcellularLocation>
        <location evidence="1">Cell membrane</location>
        <topology evidence="1">Multi-pass membrane protein</topology>
    </subcellularLocation>
</comment>
<keyword evidence="14" id="KW-1185">Reference proteome</keyword>
<proteinExistence type="inferred from homology"/>
<keyword evidence="6 11" id="KW-0812">Transmembrane</keyword>
<dbReference type="InterPro" id="IPR023271">
    <property type="entry name" value="Aquaporin-like"/>
</dbReference>
<dbReference type="SUPFAM" id="SSF81338">
    <property type="entry name" value="Aquaporin-like"/>
    <property type="match status" value="1"/>
</dbReference>
<reference evidence="14" key="2">
    <citation type="submission" date="2015-07" db="EMBL/GenBank/DDBJ databases">
        <title>Contrasting host-pathogen interactions and genome evolution in two generalist and specialist microsporidian pathogens of mosquitoes.</title>
        <authorList>
            <consortium name="The Broad Institute Genomics Platform"/>
            <consortium name="The Broad Institute Genome Sequencing Center for Infectious Disease"/>
            <person name="Cuomo C.A."/>
            <person name="Sanscrainte N.D."/>
            <person name="Goldberg J.M."/>
            <person name="Heiman D."/>
            <person name="Young S."/>
            <person name="Zeng Q."/>
            <person name="Becnel J.J."/>
            <person name="Birren B.W."/>
        </authorList>
    </citation>
    <scope>NUCLEOTIDE SEQUENCE [LARGE SCALE GENOMIC DNA]</scope>
    <source>
        <strain evidence="14">USNM 41457</strain>
    </source>
</reference>
<evidence type="ECO:0000256" key="1">
    <source>
        <dbReference type="ARBA" id="ARBA00004651"/>
    </source>
</evidence>
<evidence type="ECO:0000256" key="5">
    <source>
        <dbReference type="ARBA" id="ARBA00022475"/>
    </source>
</evidence>
<evidence type="ECO:0000256" key="7">
    <source>
        <dbReference type="ARBA" id="ARBA00022737"/>
    </source>
</evidence>
<dbReference type="InterPro" id="IPR022357">
    <property type="entry name" value="MIP_CS"/>
</dbReference>
<keyword evidence="4 11" id="KW-0813">Transport</keyword>
<evidence type="ECO:0000256" key="3">
    <source>
        <dbReference type="ARBA" id="ARBA00021615"/>
    </source>
</evidence>
<comment type="function">
    <text evidence="10">Water channel required to facilitate the transport of water across membranes. Involved in osmotolerance.</text>
</comment>
<evidence type="ECO:0000256" key="4">
    <source>
        <dbReference type="ARBA" id="ARBA00022448"/>
    </source>
</evidence>
<feature type="transmembrane region" description="Helical" evidence="12">
    <location>
        <begin position="235"/>
        <end position="257"/>
    </location>
</feature>
<evidence type="ECO:0000256" key="6">
    <source>
        <dbReference type="ARBA" id="ARBA00022692"/>
    </source>
</evidence>
<dbReference type="Gene3D" id="1.20.1080.10">
    <property type="entry name" value="Glycerol uptake facilitator protein"/>
    <property type="match status" value="1"/>
</dbReference>
<keyword evidence="7" id="KW-0677">Repeat</keyword>
<evidence type="ECO:0000313" key="14">
    <source>
        <dbReference type="Proteomes" id="UP000003163"/>
    </source>
</evidence>
<gene>
    <name evidence="13" type="ORF">EDEG_02798</name>
</gene>
<dbReference type="STRING" id="1003232.J8ZT18"/>
<evidence type="ECO:0000256" key="12">
    <source>
        <dbReference type="SAM" id="Phobius"/>
    </source>
</evidence>
<evidence type="ECO:0000256" key="2">
    <source>
        <dbReference type="ARBA" id="ARBA00006175"/>
    </source>
</evidence>
<keyword evidence="5" id="KW-1003">Cell membrane</keyword>
<organism evidence="13 14">
    <name type="scientific">Edhazardia aedis (strain USNM 41457)</name>
    <name type="common">Microsporidian parasite</name>
    <dbReference type="NCBI Taxonomy" id="1003232"/>
    <lineage>
        <taxon>Eukaryota</taxon>
        <taxon>Fungi</taxon>
        <taxon>Fungi incertae sedis</taxon>
        <taxon>Microsporidia</taxon>
        <taxon>Edhazardia</taxon>
    </lineage>
</organism>
<dbReference type="PROSITE" id="PS00221">
    <property type="entry name" value="MIP"/>
    <property type="match status" value="1"/>
</dbReference>
<feature type="transmembrane region" description="Helical" evidence="12">
    <location>
        <begin position="12"/>
        <end position="32"/>
    </location>
</feature>
<dbReference type="OrthoDB" id="3222at2759"/>
<protein>
    <recommendedName>
        <fullName evidence="3">Aquaporin</fullName>
    </recommendedName>
</protein>
<feature type="transmembrane region" description="Helical" evidence="12">
    <location>
        <begin position="92"/>
        <end position="113"/>
    </location>
</feature>
<dbReference type="PANTHER" id="PTHR19139:SF199">
    <property type="entry name" value="MIP17260P"/>
    <property type="match status" value="1"/>
</dbReference>
<feature type="transmembrane region" description="Helical" evidence="12">
    <location>
        <begin position="44"/>
        <end position="62"/>
    </location>
</feature>
<dbReference type="OMA" id="RAFLYWI"/>
<dbReference type="HOGENOM" id="CLU_020019_3_4_1"/>
<keyword evidence="8 12" id="KW-1133">Transmembrane helix</keyword>
<sequence length="260" mass="28384">MGLTFNWKQVQSYIGEMAASFVFGFSVYSAAISSSLTDSMCGPVIVGLAVCFSSIAIIYTFADITLAHFNPAITFSAIIFGKLIWYKGAIYIISQCLGFMIAAAVVLGCYPSTVRNKLEIIRPKKVDDDVTKGNLICTEMFLTGILTFVAFQVAINVYKKPKYIKSEEEKLLPEGAEDHIDIEDSKPDTTILAPLVIGLTLGFLAFLGFSSSGGVFNPGLVWAPVLFSGDWYDSWAYWVGEFTGSLVGAAIQVFILARMY</sequence>
<dbReference type="InterPro" id="IPR000425">
    <property type="entry name" value="MIP"/>
</dbReference>
<reference evidence="13 14" key="1">
    <citation type="submission" date="2011-08" db="EMBL/GenBank/DDBJ databases">
        <authorList>
            <person name="Liu Z.J."/>
            <person name="Shi F.L."/>
            <person name="Lu J.Q."/>
            <person name="Li M."/>
            <person name="Wang Z.L."/>
        </authorList>
    </citation>
    <scope>NUCLEOTIDE SEQUENCE [LARGE SCALE GENOMIC DNA]</scope>
    <source>
        <strain evidence="13 14">USNM 41457</strain>
    </source>
</reference>
<dbReference type="AlphaFoldDB" id="J8ZT18"/>
<dbReference type="PRINTS" id="PR00783">
    <property type="entry name" value="MINTRINSICP"/>
</dbReference>
<comment type="caution">
    <text evidence="13">The sequence shown here is derived from an EMBL/GenBank/DDBJ whole genome shotgun (WGS) entry which is preliminary data.</text>
</comment>
<dbReference type="GO" id="GO:0005886">
    <property type="term" value="C:plasma membrane"/>
    <property type="evidence" value="ECO:0007669"/>
    <property type="project" value="UniProtKB-SubCell"/>
</dbReference>
<comment type="similarity">
    <text evidence="2 11">Belongs to the MIP/aquaporin (TC 1.A.8) family.</text>
</comment>
<dbReference type="InParanoid" id="J8ZT18"/>
<evidence type="ECO:0000256" key="9">
    <source>
        <dbReference type="ARBA" id="ARBA00023136"/>
    </source>
</evidence>
<keyword evidence="9 12" id="KW-0472">Membrane</keyword>
<feature type="transmembrane region" description="Helical" evidence="12">
    <location>
        <begin position="133"/>
        <end position="155"/>
    </location>
</feature>
<evidence type="ECO:0000256" key="8">
    <source>
        <dbReference type="ARBA" id="ARBA00022989"/>
    </source>
</evidence>
<dbReference type="Proteomes" id="UP000003163">
    <property type="component" value="Unassembled WGS sequence"/>
</dbReference>
<evidence type="ECO:0000256" key="11">
    <source>
        <dbReference type="RuleBase" id="RU000477"/>
    </source>
</evidence>
<feature type="transmembrane region" description="Helical" evidence="12">
    <location>
        <begin position="191"/>
        <end position="215"/>
    </location>
</feature>